<evidence type="ECO:0000259" key="2">
    <source>
        <dbReference type="PROSITE" id="PS51192"/>
    </source>
</evidence>
<gene>
    <name evidence="3" type="ORF">QTG54_000680</name>
</gene>
<dbReference type="Pfam" id="PF00176">
    <property type="entry name" value="SNF2-rel_dom"/>
    <property type="match status" value="1"/>
</dbReference>
<reference evidence="3" key="1">
    <citation type="submission" date="2023-06" db="EMBL/GenBank/DDBJ databases">
        <title>Survivors Of The Sea: Transcriptome response of Skeletonema marinoi to long-term dormancy.</title>
        <authorList>
            <person name="Pinder M.I.M."/>
            <person name="Kourtchenko O."/>
            <person name="Robertson E.K."/>
            <person name="Larsson T."/>
            <person name="Maumus F."/>
            <person name="Osuna-Cruz C.M."/>
            <person name="Vancaester E."/>
            <person name="Stenow R."/>
            <person name="Vandepoele K."/>
            <person name="Ploug H."/>
            <person name="Bruchert V."/>
            <person name="Godhe A."/>
            <person name="Topel M."/>
        </authorList>
    </citation>
    <scope>NUCLEOTIDE SEQUENCE</scope>
    <source>
        <strain evidence="3">R05AC</strain>
    </source>
</reference>
<dbReference type="EMBL" id="JATAAI010000001">
    <property type="protein sequence ID" value="KAK1748741.1"/>
    <property type="molecule type" value="Genomic_DNA"/>
</dbReference>
<feature type="region of interest" description="Disordered" evidence="1">
    <location>
        <begin position="546"/>
        <end position="581"/>
    </location>
</feature>
<feature type="compositionally biased region" description="Acidic residues" evidence="1">
    <location>
        <begin position="182"/>
        <end position="192"/>
    </location>
</feature>
<dbReference type="InterPro" id="IPR014001">
    <property type="entry name" value="Helicase_ATP-bd"/>
</dbReference>
<evidence type="ECO:0000313" key="3">
    <source>
        <dbReference type="EMBL" id="KAK1748741.1"/>
    </source>
</evidence>
<evidence type="ECO:0000256" key="1">
    <source>
        <dbReference type="SAM" id="MobiDB-lite"/>
    </source>
</evidence>
<comment type="caution">
    <text evidence="3">The sequence shown here is derived from an EMBL/GenBank/DDBJ whole genome shotgun (WGS) entry which is preliminary data.</text>
</comment>
<dbReference type="InterPro" id="IPR000330">
    <property type="entry name" value="SNF2_N"/>
</dbReference>
<evidence type="ECO:0000313" key="4">
    <source>
        <dbReference type="Proteomes" id="UP001224775"/>
    </source>
</evidence>
<organism evidence="3 4">
    <name type="scientific">Skeletonema marinoi</name>
    <dbReference type="NCBI Taxonomy" id="267567"/>
    <lineage>
        <taxon>Eukaryota</taxon>
        <taxon>Sar</taxon>
        <taxon>Stramenopiles</taxon>
        <taxon>Ochrophyta</taxon>
        <taxon>Bacillariophyta</taxon>
        <taxon>Coscinodiscophyceae</taxon>
        <taxon>Thalassiosirophycidae</taxon>
        <taxon>Thalassiosirales</taxon>
        <taxon>Skeletonemataceae</taxon>
        <taxon>Skeletonema</taxon>
        <taxon>Skeletonema marinoi-dohrnii complex</taxon>
    </lineage>
</organism>
<dbReference type="AlphaFoldDB" id="A0AAD8YPE3"/>
<feature type="compositionally biased region" description="Basic and acidic residues" evidence="1">
    <location>
        <begin position="25"/>
        <end position="42"/>
    </location>
</feature>
<feature type="domain" description="Helicase ATP-binding" evidence="2">
    <location>
        <begin position="514"/>
        <end position="717"/>
    </location>
</feature>
<dbReference type="InterPro" id="IPR038718">
    <property type="entry name" value="SNF2-like_sf"/>
</dbReference>
<feature type="compositionally biased region" description="Low complexity" evidence="1">
    <location>
        <begin position="1"/>
        <end position="19"/>
    </location>
</feature>
<keyword evidence="3" id="KW-0378">Hydrolase</keyword>
<feature type="compositionally biased region" description="Basic residues" evidence="1">
    <location>
        <begin position="332"/>
        <end position="342"/>
    </location>
</feature>
<dbReference type="PANTHER" id="PTHR10799">
    <property type="entry name" value="SNF2/RAD54 HELICASE FAMILY"/>
    <property type="match status" value="1"/>
</dbReference>
<accession>A0AAD8YPE3</accession>
<protein>
    <submittedName>
        <fullName evidence="3">SNF2/RAD54 helicase family protein</fullName>
    </submittedName>
</protein>
<feature type="compositionally biased region" description="Acidic residues" evidence="1">
    <location>
        <begin position="562"/>
        <end position="572"/>
    </location>
</feature>
<dbReference type="Gene3D" id="3.40.50.10810">
    <property type="entry name" value="Tandem AAA-ATPase domain"/>
    <property type="match status" value="1"/>
</dbReference>
<feature type="region of interest" description="Disordered" evidence="1">
    <location>
        <begin position="324"/>
        <end position="365"/>
    </location>
</feature>
<keyword evidence="3" id="KW-0067">ATP-binding</keyword>
<dbReference type="GO" id="GO:0004386">
    <property type="term" value="F:helicase activity"/>
    <property type="evidence" value="ECO:0007669"/>
    <property type="project" value="UniProtKB-KW"/>
</dbReference>
<dbReference type="SMART" id="SM00487">
    <property type="entry name" value="DEXDc"/>
    <property type="match status" value="1"/>
</dbReference>
<name>A0AAD8YPE3_9STRA</name>
<dbReference type="SUPFAM" id="SSF52540">
    <property type="entry name" value="P-loop containing nucleoside triphosphate hydrolases"/>
    <property type="match status" value="1"/>
</dbReference>
<dbReference type="PROSITE" id="PS51192">
    <property type="entry name" value="HELICASE_ATP_BIND_1"/>
    <property type="match status" value="1"/>
</dbReference>
<dbReference type="GO" id="GO:0005524">
    <property type="term" value="F:ATP binding"/>
    <property type="evidence" value="ECO:0007669"/>
    <property type="project" value="InterPro"/>
</dbReference>
<keyword evidence="3" id="KW-0347">Helicase</keyword>
<feature type="compositionally biased region" description="Basic residues" evidence="1">
    <location>
        <begin position="130"/>
        <end position="140"/>
    </location>
</feature>
<sequence>MANPFASFAAGSGSDSNGGWLSTRKSRDEIKKSADAAREARKSKNSRGKKTNNSNTDKKGSKGGGQRGANKKQKGKSRDDSWMAESSEEEEDFIIEETEDEGEWDGEESSEEEVEYSEGDDEGSDDDYQRKKKSTNKKAKAAAVRSDIRNKRNAARNKNAKNPIINLDDDTTDDEGKGVDTSMDDIFDEDEKELVVRKNKEKKKKGNDTKKSPYFSSGFDEKKEDDDDIASKSDESDMMDDNDVSRIKVTNKRRMILSDESSDDDMSVKKQSSTKMGKRPKASSLDDDDEDVLADTPAKAKGQYQSFSDDDFVDDEEAKAIEKAMKDSIKDQKKRKRLKKMGGRGDSLASLDRKEQKQKKKIVYKDDLEDDESIIDVDNDDEEGQDEDEDDVFEVVNEEEHTAAEVLKEANALSAKIVKVVSEWCGGDGGKVGLILGESDGALNLGSGDGGEAKNGGDKTWISKETMKQVLPNVELAEYQLLGVNWMALMNRTTFGSTGSKKTTDGGDMGVAVNGILADEMGLGKTVQTIAFLAWLNQQRNGKVISLRDDEKNSSNGNADDSGLDDSEDDDDTPTHTASIQRPHLIVVPASVLSNWMNEFKKFAPKMKVMKYHGSQKEREQIQDDLGPYLKGMQKLDVVLTTYSYFSSENKADRSFLRKFQFDYMVVDEGHTLKNPKGLRYKNLNKFKTKHRLLLTGTPCQNNAKELMSLLCFLMPLFDRKKKASKKRRGHDDDDDDDGGERMLEYFVQIEGRGGGNDGDAKAYRKLKQLFAPFVLRRKKDDVLSQIMPPKKRKSNSYQWKLRLDLSMTTSSRLI</sequence>
<proteinExistence type="predicted"/>
<feature type="compositionally biased region" description="Acidic residues" evidence="1">
    <location>
        <begin position="86"/>
        <end position="126"/>
    </location>
</feature>
<keyword evidence="3" id="KW-0547">Nucleotide-binding</keyword>
<dbReference type="InterPro" id="IPR027417">
    <property type="entry name" value="P-loop_NTPase"/>
</dbReference>
<keyword evidence="4" id="KW-1185">Reference proteome</keyword>
<feature type="region of interest" description="Disordered" evidence="1">
    <location>
        <begin position="1"/>
        <end position="311"/>
    </location>
</feature>
<dbReference type="Proteomes" id="UP001224775">
    <property type="component" value="Unassembled WGS sequence"/>
</dbReference>